<protein>
    <submittedName>
        <fullName evidence="2">Uncharacterized protein</fullName>
    </submittedName>
</protein>
<dbReference type="Proteomes" id="UP000232149">
    <property type="component" value="Unassembled WGS sequence"/>
</dbReference>
<dbReference type="EMBL" id="NPDV01000001">
    <property type="protein sequence ID" value="PJZ55055.1"/>
    <property type="molecule type" value="Genomic_DNA"/>
</dbReference>
<proteinExistence type="predicted"/>
<keyword evidence="1" id="KW-0472">Membrane</keyword>
<sequence length="217" mass="24740">MFFTLGLIYTVGLDILLILVGLAAFAGLAFLFFQEIIYPALKKQNAGAGTPPEEGDRFVLVVSESQRNVRFSVGQKSGDIRTFCNAISDDHIVFNFKKAKESEDYEIQIMRNAPVLFKPPAMPTFSRMDSTEKLDSYEVIGKKADFRISDKVNKERMTQYFEISLSSEFFINNFGKERMRFIFTVSRIHPGLNRRTPIKKGLYTFGKEERAGGDEEE</sequence>
<accession>A0A2M9YU45</accession>
<keyword evidence="4" id="KW-1185">Reference proteome</keyword>
<comment type="caution">
    <text evidence="2">The sequence shown here is derived from an EMBL/GenBank/DDBJ whole genome shotgun (WGS) entry which is preliminary data.</text>
</comment>
<evidence type="ECO:0000313" key="2">
    <source>
        <dbReference type="EMBL" id="PJZ55055.1"/>
    </source>
</evidence>
<organism evidence="2 5">
    <name type="scientific">Leptospira adleri</name>
    <dbReference type="NCBI Taxonomy" id="2023186"/>
    <lineage>
        <taxon>Bacteria</taxon>
        <taxon>Pseudomonadati</taxon>
        <taxon>Spirochaetota</taxon>
        <taxon>Spirochaetia</taxon>
        <taxon>Leptospirales</taxon>
        <taxon>Leptospiraceae</taxon>
        <taxon>Leptospira</taxon>
    </lineage>
</organism>
<feature type="transmembrane region" description="Helical" evidence="1">
    <location>
        <begin position="6"/>
        <end position="33"/>
    </location>
</feature>
<evidence type="ECO:0000313" key="4">
    <source>
        <dbReference type="Proteomes" id="UP000232149"/>
    </source>
</evidence>
<reference evidence="4 5" key="1">
    <citation type="submission" date="2017-07" db="EMBL/GenBank/DDBJ databases">
        <title>Leptospira spp. isolated from tropical soils.</title>
        <authorList>
            <person name="Thibeaux R."/>
            <person name="Iraola G."/>
            <person name="Ferres I."/>
            <person name="Bierque E."/>
            <person name="Girault D."/>
            <person name="Soupe-Gilbert M.-E."/>
            <person name="Picardeau M."/>
            <person name="Goarant C."/>
        </authorList>
    </citation>
    <scope>NUCLEOTIDE SEQUENCE [LARGE SCALE GENOMIC DNA]</scope>
    <source>
        <strain evidence="2 5">FH2-B-C1</strain>
        <strain evidence="3 4">FH2-B-D1</strain>
    </source>
</reference>
<keyword evidence="1" id="KW-0812">Transmembrane</keyword>
<keyword evidence="1" id="KW-1133">Transmembrane helix</keyword>
<name>A0A2M9YU45_9LEPT</name>
<dbReference type="AlphaFoldDB" id="A0A2M9YU45"/>
<dbReference type="RefSeq" id="WP_100783799.1">
    <property type="nucleotide sequence ID" value="NZ_NPDU01000002.1"/>
</dbReference>
<gene>
    <name evidence="3" type="ORF">CH376_01155</name>
    <name evidence="2" type="ORF">CH380_00600</name>
</gene>
<dbReference type="EMBL" id="NPDU01000002">
    <property type="protein sequence ID" value="PJZ63757.1"/>
    <property type="molecule type" value="Genomic_DNA"/>
</dbReference>
<evidence type="ECO:0000313" key="3">
    <source>
        <dbReference type="EMBL" id="PJZ63757.1"/>
    </source>
</evidence>
<dbReference type="Proteomes" id="UP000232188">
    <property type="component" value="Unassembled WGS sequence"/>
</dbReference>
<evidence type="ECO:0000313" key="5">
    <source>
        <dbReference type="Proteomes" id="UP000232188"/>
    </source>
</evidence>
<evidence type="ECO:0000256" key="1">
    <source>
        <dbReference type="SAM" id="Phobius"/>
    </source>
</evidence>